<proteinExistence type="inferred from homology"/>
<dbReference type="Pfam" id="PF00135">
    <property type="entry name" value="COesterase"/>
    <property type="match status" value="1"/>
</dbReference>
<dbReference type="Gene3D" id="3.40.50.1820">
    <property type="entry name" value="alpha/beta hydrolase"/>
    <property type="match status" value="1"/>
</dbReference>
<accession>A0A0N4ZAR0</accession>
<dbReference type="STRING" id="131310.A0A0N4ZAR0"/>
<dbReference type="InterPro" id="IPR002018">
    <property type="entry name" value="CarbesteraseB"/>
</dbReference>
<dbReference type="PROSITE" id="PS00122">
    <property type="entry name" value="CARBOXYLESTERASE_B_1"/>
    <property type="match status" value="1"/>
</dbReference>
<evidence type="ECO:0000256" key="6">
    <source>
        <dbReference type="RuleBase" id="RU361235"/>
    </source>
</evidence>
<dbReference type="EC" id="3.1.1.-" evidence="6"/>
<dbReference type="GO" id="GO:0019695">
    <property type="term" value="P:choline metabolic process"/>
    <property type="evidence" value="ECO:0007669"/>
    <property type="project" value="TreeGrafter"/>
</dbReference>
<feature type="domain" description="Carboxylesterase type B" evidence="7">
    <location>
        <begin position="5"/>
        <end position="546"/>
    </location>
</feature>
<sequence>DINGTEITEFLGVPYAAPQTSDRRFLPPVPINESTFKSGTYYRVENDSYQAFTLANSCPQFFWRTGFIGTDMLIPTNNVTEDCLQLNMWVPDKNISNDKNMSTIIFLHGGSFATGSGSLDIYNGSILATKENVIVITLNYRVGPLGFAYFGEDTDAKGNAGLLDQQEGLKWIYENIKYFGGNSSNITLFGSSAGAASATAHLFSNNSHNYFGKLIANSGAITNVWATVPQKVALNNTLWLASLVNCTINMTLTSLSTENKTKIINCMQEANTTILNSEQFTTRDVEQPPFPYTFLPMYNDTVFFKGDLFDKLRNGHFKKRISSMYGRTSHEGTLFMPFMLTEKYGCGYNFSKPSNDTENKCLGITSLTVFASWFELGKYYKATLTEEIKLGLKYLDVQSGWPFNNILFMLKKFKKVPGKRNRDKMIVAISDFLFNCDNAHFAEKSSANNMSLTYYFEFRKNSTVNPWPQWMNPMHGYELEYVFGMPYLNSSIYNGTILDEEKKYAEKIMKYYGNFAKLGYPDTNWHPYKPINTTKSNNTNCAILDRDLTKTNHQLKYRSLLTDKCELLNNVAQSHPPRCPPTKSLFDYVYGFISNGWSYINPENLRNQIMEKLKSLTGQDEGNLEEEEEENEE</sequence>
<dbReference type="GO" id="GO:0003990">
    <property type="term" value="F:acetylcholinesterase activity"/>
    <property type="evidence" value="ECO:0007669"/>
    <property type="project" value="TreeGrafter"/>
</dbReference>
<evidence type="ECO:0000256" key="1">
    <source>
        <dbReference type="ARBA" id="ARBA00005964"/>
    </source>
</evidence>
<name>A0A0N4ZAR0_PARTI</name>
<dbReference type="SUPFAM" id="SSF53474">
    <property type="entry name" value="alpha/beta-Hydrolases"/>
    <property type="match status" value="1"/>
</dbReference>
<dbReference type="AlphaFoldDB" id="A0A0N4ZAR0"/>
<dbReference type="WBParaSite" id="PTRK_0000456700.1">
    <property type="protein sequence ID" value="PTRK_0000456700.1"/>
    <property type="gene ID" value="PTRK_0000456700"/>
</dbReference>
<dbReference type="GO" id="GO:0005615">
    <property type="term" value="C:extracellular space"/>
    <property type="evidence" value="ECO:0007669"/>
    <property type="project" value="TreeGrafter"/>
</dbReference>
<feature type="active site" description="Acyl-ester intermediate" evidence="5">
    <location>
        <position position="192"/>
    </location>
</feature>
<evidence type="ECO:0000256" key="3">
    <source>
        <dbReference type="ARBA" id="ARBA00022801"/>
    </source>
</evidence>
<evidence type="ECO:0000313" key="9">
    <source>
        <dbReference type="WBParaSite" id="PTRK_0000456700.1"/>
    </source>
</evidence>
<keyword evidence="4" id="KW-1015">Disulfide bond</keyword>
<keyword evidence="3 6" id="KW-0378">Hydrolase</keyword>
<dbReference type="ESTHER" id="parti-a0a0n4zar0">
    <property type="family name" value="Cholinesterase-like"/>
</dbReference>
<keyword evidence="2" id="KW-0719">Serine esterase</keyword>
<keyword evidence="8" id="KW-1185">Reference proteome</keyword>
<dbReference type="GO" id="GO:0006581">
    <property type="term" value="P:acetylcholine catabolic process"/>
    <property type="evidence" value="ECO:0007669"/>
    <property type="project" value="TreeGrafter"/>
</dbReference>
<dbReference type="PRINTS" id="PR00878">
    <property type="entry name" value="CHOLNESTRASE"/>
</dbReference>
<dbReference type="Proteomes" id="UP000038045">
    <property type="component" value="Unplaced"/>
</dbReference>
<evidence type="ECO:0000256" key="4">
    <source>
        <dbReference type="ARBA" id="ARBA00023157"/>
    </source>
</evidence>
<dbReference type="InterPro" id="IPR029058">
    <property type="entry name" value="AB_hydrolase_fold"/>
</dbReference>
<evidence type="ECO:0000256" key="2">
    <source>
        <dbReference type="ARBA" id="ARBA00022487"/>
    </source>
</evidence>
<reference evidence="9" key="1">
    <citation type="submission" date="2017-02" db="UniProtKB">
        <authorList>
            <consortium name="WormBaseParasite"/>
        </authorList>
    </citation>
    <scope>IDENTIFICATION</scope>
</reference>
<organism evidence="8 9">
    <name type="scientific">Parastrongyloides trichosuri</name>
    <name type="common">Possum-specific nematode worm</name>
    <dbReference type="NCBI Taxonomy" id="131310"/>
    <lineage>
        <taxon>Eukaryota</taxon>
        <taxon>Metazoa</taxon>
        <taxon>Ecdysozoa</taxon>
        <taxon>Nematoda</taxon>
        <taxon>Chromadorea</taxon>
        <taxon>Rhabditida</taxon>
        <taxon>Tylenchina</taxon>
        <taxon>Panagrolaimomorpha</taxon>
        <taxon>Strongyloidoidea</taxon>
        <taxon>Strongyloididae</taxon>
        <taxon>Parastrongyloides</taxon>
    </lineage>
</organism>
<evidence type="ECO:0000256" key="5">
    <source>
        <dbReference type="PIRSR" id="PIRSR600997-1"/>
    </source>
</evidence>
<feature type="active site" description="Charge relay system" evidence="5">
    <location>
        <position position="475"/>
    </location>
</feature>
<dbReference type="InterPro" id="IPR050654">
    <property type="entry name" value="AChE-related_enzymes"/>
</dbReference>
<dbReference type="InterPro" id="IPR000997">
    <property type="entry name" value="Cholinesterase"/>
</dbReference>
<dbReference type="PANTHER" id="PTHR43918:SF15">
    <property type="entry name" value="CARBOXYLIC ESTER HYDROLASE"/>
    <property type="match status" value="1"/>
</dbReference>
<protein>
    <recommendedName>
        <fullName evidence="6">Carboxylic ester hydrolase</fullName>
        <ecNumber evidence="6">3.1.1.-</ecNumber>
    </recommendedName>
</protein>
<dbReference type="GO" id="GO:0005886">
    <property type="term" value="C:plasma membrane"/>
    <property type="evidence" value="ECO:0007669"/>
    <property type="project" value="TreeGrafter"/>
</dbReference>
<feature type="active site" description="Charge relay system" evidence="5">
    <location>
        <position position="331"/>
    </location>
</feature>
<evidence type="ECO:0000259" key="7">
    <source>
        <dbReference type="Pfam" id="PF00135"/>
    </source>
</evidence>
<dbReference type="InterPro" id="IPR019826">
    <property type="entry name" value="Carboxylesterase_B_AS"/>
</dbReference>
<comment type="similarity">
    <text evidence="1 6">Belongs to the type-B carboxylesterase/lipase family.</text>
</comment>
<dbReference type="PANTHER" id="PTHR43918">
    <property type="entry name" value="ACETYLCHOLINESTERASE"/>
    <property type="match status" value="1"/>
</dbReference>
<evidence type="ECO:0000313" key="8">
    <source>
        <dbReference type="Proteomes" id="UP000038045"/>
    </source>
</evidence>